<dbReference type="InterPro" id="IPR002931">
    <property type="entry name" value="Transglutaminase-like"/>
</dbReference>
<dbReference type="PANTHER" id="PTHR33490">
    <property type="entry name" value="BLR5614 PROTEIN-RELATED"/>
    <property type="match status" value="1"/>
</dbReference>
<dbReference type="SUPFAM" id="SSF54001">
    <property type="entry name" value="Cysteine proteinases"/>
    <property type="match status" value="2"/>
</dbReference>
<proteinExistence type="predicted"/>
<dbReference type="EMBL" id="JAJAPX010000003">
    <property type="protein sequence ID" value="MCB4808592.1"/>
    <property type="molecule type" value="Genomic_DNA"/>
</dbReference>
<comment type="caution">
    <text evidence="2">The sequence shown here is derived from an EMBL/GenBank/DDBJ whole genome shotgun (WGS) entry which is preliminary data.</text>
</comment>
<gene>
    <name evidence="2" type="ORF">LG651_10035</name>
</gene>
<dbReference type="RefSeq" id="WP_226695988.1">
    <property type="nucleotide sequence ID" value="NZ_JAJAPX010000003.1"/>
</dbReference>
<feature type="domain" description="Transglutaminase-like" evidence="1">
    <location>
        <begin position="166"/>
        <end position="210"/>
    </location>
</feature>
<keyword evidence="3" id="KW-1185">Reference proteome</keyword>
<evidence type="ECO:0000313" key="3">
    <source>
        <dbReference type="Proteomes" id="UP001139286"/>
    </source>
</evidence>
<reference evidence="2" key="1">
    <citation type="submission" date="2021-10" db="EMBL/GenBank/DDBJ databases">
        <title>Tamlana sargassums sp. nov., and Tamlana laminarinivorans sp. nov., two new bacteria isolated from the brown alga.</title>
        <authorList>
            <person name="Li J."/>
        </authorList>
    </citation>
    <scope>NUCLEOTIDE SEQUENCE</scope>
    <source>
        <strain evidence="2">62-3</strain>
    </source>
</reference>
<accession>A0A9X1I695</accession>
<dbReference type="Proteomes" id="UP001139286">
    <property type="component" value="Unassembled WGS sequence"/>
</dbReference>
<protein>
    <submittedName>
        <fullName evidence="2">Transglutaminase-like domain-containing protein</fullName>
    </submittedName>
</protein>
<organism evidence="2 3">
    <name type="scientific">Neotamlana sargassicola</name>
    <dbReference type="NCBI Taxonomy" id="2883125"/>
    <lineage>
        <taxon>Bacteria</taxon>
        <taxon>Pseudomonadati</taxon>
        <taxon>Bacteroidota</taxon>
        <taxon>Flavobacteriia</taxon>
        <taxon>Flavobacteriales</taxon>
        <taxon>Flavobacteriaceae</taxon>
        <taxon>Neotamlana</taxon>
    </lineage>
</organism>
<dbReference type="Pfam" id="PF01841">
    <property type="entry name" value="Transglut_core"/>
    <property type="match status" value="1"/>
</dbReference>
<dbReference type="InterPro" id="IPR038765">
    <property type="entry name" value="Papain-like_cys_pep_sf"/>
</dbReference>
<evidence type="ECO:0000259" key="1">
    <source>
        <dbReference type="Pfam" id="PF01841"/>
    </source>
</evidence>
<name>A0A9X1I695_9FLAO</name>
<evidence type="ECO:0000313" key="2">
    <source>
        <dbReference type="EMBL" id="MCB4808592.1"/>
    </source>
</evidence>
<dbReference type="Gene3D" id="3.10.620.30">
    <property type="match status" value="1"/>
</dbReference>
<dbReference type="AlphaFoldDB" id="A0A9X1I695"/>
<dbReference type="PANTHER" id="PTHR33490:SF6">
    <property type="entry name" value="SLL1049 PROTEIN"/>
    <property type="match status" value="1"/>
</dbReference>
<sequence>MKTIYTITYAYTKTFKQPVSGAAWSFLVTPENNNSQKLISSHFKAIFNKNLIEDFNNSKHNTITIKPNNMVSYLNFEAEFKVEIKDKLSHNFEFTTKQIALNYNTILSEAFKRKFKPFLNFNPEASEKNNTYSFNKSLCIFKNLEHLMHVIHHSNTLKSSEEKLKQFCYLSKLNHIPTRFISGYFHNNNTFNIHFWVACYVPDFGWLGFDVLNKSLTNSNYIKICHGTTFNDCIPVKTLISPNNPESKNHQNSQQQ</sequence>